<dbReference type="CDD" id="cd00887">
    <property type="entry name" value="MoeA"/>
    <property type="match status" value="1"/>
</dbReference>
<dbReference type="InterPro" id="IPR005110">
    <property type="entry name" value="MoeA_linker/N"/>
</dbReference>
<accession>A0ABU8RSE9</accession>
<protein>
    <recommendedName>
        <fullName evidence="6">Molybdopterin molybdenumtransferase</fullName>
        <ecNumber evidence="6">2.10.1.1</ecNumber>
    </recommendedName>
</protein>
<dbReference type="SMART" id="SM00852">
    <property type="entry name" value="MoCF_biosynth"/>
    <property type="match status" value="1"/>
</dbReference>
<comment type="similarity">
    <text evidence="3 6">Belongs to the MoeA family.</text>
</comment>
<dbReference type="Gene3D" id="3.90.105.10">
    <property type="entry name" value="Molybdopterin biosynthesis moea protein, domain 2"/>
    <property type="match status" value="1"/>
</dbReference>
<reference evidence="8 9" key="1">
    <citation type="submission" date="2024-03" db="EMBL/GenBank/DDBJ databases">
        <authorList>
            <person name="Jo J.-H."/>
        </authorList>
    </citation>
    <scope>NUCLEOTIDE SEQUENCE [LARGE SCALE GENOMIC DNA]</scope>
    <source>
        <strain evidence="8 9">PS1R-30</strain>
    </source>
</reference>
<dbReference type="InterPro" id="IPR008284">
    <property type="entry name" value="MoCF_biosynth_CS"/>
</dbReference>
<gene>
    <name evidence="8" type="primary">glp</name>
    <name evidence="8" type="ORF">WG901_05185</name>
</gene>
<dbReference type="SUPFAM" id="SSF63867">
    <property type="entry name" value="MoeA C-terminal domain-like"/>
    <property type="match status" value="1"/>
</dbReference>
<evidence type="ECO:0000256" key="4">
    <source>
        <dbReference type="ARBA" id="ARBA00023150"/>
    </source>
</evidence>
<dbReference type="EMBL" id="JBBHJZ010000001">
    <property type="protein sequence ID" value="MEJ5976016.1"/>
    <property type="molecule type" value="Genomic_DNA"/>
</dbReference>
<sequence>MKPPPLPLEEAQARLLALATPLPIERVDVDSALGRYLAEPVGARRTHPATDLSAMDGYAVAAGDMAGPWQVIGESAAGHPFAGEVRRGGAARISTGAVMPAGASAVILQEDIAREGDRITLTGEAPIPADKHIRRSGLDFALGTEVLTAGLHIGPAQAALAISAGHSHVAVRRRPRIVVLDSGDELAVDLESCAPHQVPASNGVMLSAMARALSCDVERVGPVPDSMEAMAEALDRAAEADVVVTSGGASVGDHDLVRPALLAWGAELDFWRVAIKPGKPILVATRGKQIILGLPGNPVSSHVTAYLFLLPLLRALLGAAQPLPRRIRTRLAAPMRAGGARREFLRAVWDGESVTPQAIQDSGAIAPLAASNALIDRAAHEPAGETGDTVTAYLLENGGIA</sequence>
<proteinExistence type="inferred from homology"/>
<comment type="function">
    <text evidence="1 6">Catalyzes the insertion of molybdate into adenylated molybdopterin with the concomitant release of AMP.</text>
</comment>
<feature type="domain" description="MoaB/Mog" evidence="7">
    <location>
        <begin position="178"/>
        <end position="315"/>
    </location>
</feature>
<evidence type="ECO:0000259" key="7">
    <source>
        <dbReference type="SMART" id="SM00852"/>
    </source>
</evidence>
<keyword evidence="6" id="KW-0479">Metal-binding</keyword>
<dbReference type="InterPro" id="IPR036688">
    <property type="entry name" value="MoeA_C_domain_IV_sf"/>
</dbReference>
<keyword evidence="6" id="KW-0460">Magnesium</keyword>
<dbReference type="InterPro" id="IPR001453">
    <property type="entry name" value="MoaB/Mog_dom"/>
</dbReference>
<dbReference type="InterPro" id="IPR036425">
    <property type="entry name" value="MoaB/Mog-like_dom_sf"/>
</dbReference>
<organism evidence="8 9">
    <name type="scientific">Novosphingobium anseongense</name>
    <dbReference type="NCBI Taxonomy" id="3133436"/>
    <lineage>
        <taxon>Bacteria</taxon>
        <taxon>Pseudomonadati</taxon>
        <taxon>Pseudomonadota</taxon>
        <taxon>Alphaproteobacteria</taxon>
        <taxon>Sphingomonadales</taxon>
        <taxon>Sphingomonadaceae</taxon>
        <taxon>Novosphingobium</taxon>
    </lineage>
</organism>
<comment type="pathway">
    <text evidence="2 6">Cofactor biosynthesis; molybdopterin biosynthesis.</text>
</comment>
<dbReference type="Gene3D" id="2.40.340.10">
    <property type="entry name" value="MoeA, C-terminal, domain IV"/>
    <property type="match status" value="1"/>
</dbReference>
<dbReference type="Pfam" id="PF03454">
    <property type="entry name" value="MoeA_C"/>
    <property type="match status" value="1"/>
</dbReference>
<dbReference type="Gene3D" id="3.40.980.10">
    <property type="entry name" value="MoaB/Mog-like domain"/>
    <property type="match status" value="1"/>
</dbReference>
<evidence type="ECO:0000256" key="2">
    <source>
        <dbReference type="ARBA" id="ARBA00005046"/>
    </source>
</evidence>
<keyword evidence="6" id="KW-0808">Transferase</keyword>
<dbReference type="PROSITE" id="PS01079">
    <property type="entry name" value="MOCF_BIOSYNTHESIS_2"/>
    <property type="match status" value="1"/>
</dbReference>
<dbReference type="InterPro" id="IPR038987">
    <property type="entry name" value="MoeA-like"/>
</dbReference>
<dbReference type="InterPro" id="IPR036135">
    <property type="entry name" value="MoeA_linker/N_sf"/>
</dbReference>
<comment type="catalytic activity">
    <reaction evidence="5">
        <text>adenylyl-molybdopterin + molybdate = Mo-molybdopterin + AMP + H(+)</text>
        <dbReference type="Rhea" id="RHEA:35047"/>
        <dbReference type="ChEBI" id="CHEBI:15378"/>
        <dbReference type="ChEBI" id="CHEBI:36264"/>
        <dbReference type="ChEBI" id="CHEBI:62727"/>
        <dbReference type="ChEBI" id="CHEBI:71302"/>
        <dbReference type="ChEBI" id="CHEBI:456215"/>
        <dbReference type="EC" id="2.10.1.1"/>
    </reaction>
</comment>
<evidence type="ECO:0000256" key="5">
    <source>
        <dbReference type="ARBA" id="ARBA00047317"/>
    </source>
</evidence>
<evidence type="ECO:0000256" key="6">
    <source>
        <dbReference type="RuleBase" id="RU365090"/>
    </source>
</evidence>
<evidence type="ECO:0000313" key="9">
    <source>
        <dbReference type="Proteomes" id="UP001361239"/>
    </source>
</evidence>
<evidence type="ECO:0000256" key="1">
    <source>
        <dbReference type="ARBA" id="ARBA00002901"/>
    </source>
</evidence>
<dbReference type="NCBIfam" id="NF045515">
    <property type="entry name" value="Glp_gephyrin"/>
    <property type="match status" value="1"/>
</dbReference>
<keyword evidence="6" id="KW-0500">Molybdenum</keyword>
<evidence type="ECO:0000256" key="3">
    <source>
        <dbReference type="ARBA" id="ARBA00010763"/>
    </source>
</evidence>
<name>A0ABU8RSE9_9SPHN</name>
<keyword evidence="4 6" id="KW-0501">Molybdenum cofactor biosynthesis</keyword>
<dbReference type="RefSeq" id="WP_339585940.1">
    <property type="nucleotide sequence ID" value="NZ_JBBHJZ010000001.1"/>
</dbReference>
<dbReference type="EC" id="2.10.1.1" evidence="6"/>
<comment type="cofactor">
    <cofactor evidence="6">
        <name>Mg(2+)</name>
        <dbReference type="ChEBI" id="CHEBI:18420"/>
    </cofactor>
</comment>
<keyword evidence="9" id="KW-1185">Reference proteome</keyword>
<dbReference type="SUPFAM" id="SSF63882">
    <property type="entry name" value="MoeA N-terminal region -like"/>
    <property type="match status" value="1"/>
</dbReference>
<dbReference type="Gene3D" id="2.170.190.11">
    <property type="entry name" value="Molybdopterin biosynthesis moea protein, domain 3"/>
    <property type="match status" value="1"/>
</dbReference>
<dbReference type="Pfam" id="PF03453">
    <property type="entry name" value="MoeA_N"/>
    <property type="match status" value="1"/>
</dbReference>
<dbReference type="PANTHER" id="PTHR10192">
    <property type="entry name" value="MOLYBDOPTERIN BIOSYNTHESIS PROTEIN"/>
    <property type="match status" value="1"/>
</dbReference>
<evidence type="ECO:0000313" key="8">
    <source>
        <dbReference type="EMBL" id="MEJ5976016.1"/>
    </source>
</evidence>
<dbReference type="SUPFAM" id="SSF53218">
    <property type="entry name" value="Molybdenum cofactor biosynthesis proteins"/>
    <property type="match status" value="1"/>
</dbReference>
<dbReference type="InterPro" id="IPR005111">
    <property type="entry name" value="MoeA_C_domain_IV"/>
</dbReference>
<dbReference type="PANTHER" id="PTHR10192:SF5">
    <property type="entry name" value="GEPHYRIN"/>
    <property type="match status" value="1"/>
</dbReference>
<dbReference type="Proteomes" id="UP001361239">
    <property type="component" value="Unassembled WGS sequence"/>
</dbReference>
<dbReference type="Pfam" id="PF00994">
    <property type="entry name" value="MoCF_biosynth"/>
    <property type="match status" value="1"/>
</dbReference>
<comment type="caution">
    <text evidence="8">The sequence shown here is derived from an EMBL/GenBank/DDBJ whole genome shotgun (WGS) entry which is preliminary data.</text>
</comment>